<evidence type="ECO:0000313" key="2">
    <source>
        <dbReference type="Proteomes" id="UP000321424"/>
    </source>
</evidence>
<dbReference type="Pfam" id="PF24202">
    <property type="entry name" value="DUF7427"/>
    <property type="match status" value="1"/>
</dbReference>
<dbReference type="AlphaFoldDB" id="A0A511M9Y9"/>
<name>A0A511M9Y9_9NOCA</name>
<organism evidence="1 2">
    <name type="scientific">Nocardia ninae NBRC 108245</name>
    <dbReference type="NCBI Taxonomy" id="1210091"/>
    <lineage>
        <taxon>Bacteria</taxon>
        <taxon>Bacillati</taxon>
        <taxon>Actinomycetota</taxon>
        <taxon>Actinomycetes</taxon>
        <taxon>Mycobacteriales</taxon>
        <taxon>Nocardiaceae</taxon>
        <taxon>Nocardia</taxon>
    </lineage>
</organism>
<evidence type="ECO:0000313" key="1">
    <source>
        <dbReference type="EMBL" id="GEM37450.1"/>
    </source>
</evidence>
<reference evidence="1 2" key="1">
    <citation type="submission" date="2019-07" db="EMBL/GenBank/DDBJ databases">
        <title>Whole genome shotgun sequence of Nocardia ninae NBRC 108245.</title>
        <authorList>
            <person name="Hosoyama A."/>
            <person name="Uohara A."/>
            <person name="Ohji S."/>
            <person name="Ichikawa N."/>
        </authorList>
    </citation>
    <scope>NUCLEOTIDE SEQUENCE [LARGE SCALE GENOMIC DNA]</scope>
    <source>
        <strain evidence="1 2">NBRC 108245</strain>
    </source>
</reference>
<dbReference type="RefSeq" id="WP_147129590.1">
    <property type="nucleotide sequence ID" value="NZ_BJXA01000009.1"/>
</dbReference>
<proteinExistence type="predicted"/>
<gene>
    <name evidence="1" type="ORF">NN4_19690</name>
</gene>
<dbReference type="EMBL" id="BJXA01000009">
    <property type="protein sequence ID" value="GEM37450.1"/>
    <property type="molecule type" value="Genomic_DNA"/>
</dbReference>
<comment type="caution">
    <text evidence="1">The sequence shown here is derived from an EMBL/GenBank/DDBJ whole genome shotgun (WGS) entry which is preliminary data.</text>
</comment>
<accession>A0A511M9Y9</accession>
<sequence length="90" mass="9837">MDSPTPATTGPIVWRRHLTGERALIGLAVAILAYEIAAPEGQLISHAFDRLLERHRTATTFAVVYTAAHILNILPPRVDLYHAMGTTIGH</sequence>
<protein>
    <submittedName>
        <fullName evidence="1">Uncharacterized protein</fullName>
    </submittedName>
</protein>
<dbReference type="InterPro" id="IPR055850">
    <property type="entry name" value="DUF7427"/>
</dbReference>
<keyword evidence="2" id="KW-1185">Reference proteome</keyword>
<dbReference type="Proteomes" id="UP000321424">
    <property type="component" value="Unassembled WGS sequence"/>
</dbReference>